<dbReference type="Pfam" id="PF06290">
    <property type="entry name" value="PsiB"/>
    <property type="match status" value="1"/>
</dbReference>
<gene>
    <name evidence="1" type="primary">psiB</name>
</gene>
<dbReference type="InterPro" id="IPR009385">
    <property type="entry name" value="Plasmid_inh_PsiB"/>
</dbReference>
<reference evidence="1" key="1">
    <citation type="submission" date="2016-11" db="EMBL/GenBank/DDBJ databases">
        <title>Evolution of class 1 integrons: mobilization and dispersal via food-borne bacteria.</title>
        <authorList>
            <person name="Ghaly T.M."/>
            <person name="Chow L."/>
            <person name="Asher A.J."/>
            <person name="Waldron L.S."/>
            <person name="Gillings M.R."/>
        </authorList>
    </citation>
    <scope>NUCLEOTIDE SEQUENCE</scope>
    <source>
        <strain evidence="1">MN201516</strain>
        <plasmid evidence="1">pOP-I</plasmid>
    </source>
</reference>
<sequence length="140" mass="15823">MNMPNFKLSAMIGEDFETCRAAGYSYRREMTHAVMGALSAPENWDVNGEYRSEFGGLFPVQIRFSPTHGRFEVVLCSPGEFSQEWIMLLVWKKGQEVSCIRSCPQFDAAVISHVLSLISRLDSDGYSIFDILATLRMEVV</sequence>
<geneLocation type="plasmid" evidence="1">
    <name>pOP-I</name>
</geneLocation>
<dbReference type="RefSeq" id="WP_172689598.1">
    <property type="nucleotide sequence ID" value="NZ_KY126370.1"/>
</dbReference>
<keyword evidence="1" id="KW-0614">Plasmid</keyword>
<dbReference type="Gene3D" id="3.40.50.11880">
    <property type="entry name" value="Plasmid SOS inhibition protein"/>
    <property type="match status" value="1"/>
</dbReference>
<proteinExistence type="predicted"/>
<dbReference type="AlphaFoldDB" id="A0A217EVW7"/>
<organism evidence="1">
    <name type="scientific">Enterobacter cloacae subsp. cloacae</name>
    <dbReference type="NCBI Taxonomy" id="336306"/>
    <lineage>
        <taxon>Bacteria</taxon>
        <taxon>Pseudomonadati</taxon>
        <taxon>Pseudomonadota</taxon>
        <taxon>Gammaproteobacteria</taxon>
        <taxon>Enterobacterales</taxon>
        <taxon>Enterobacteriaceae</taxon>
        <taxon>Enterobacter</taxon>
        <taxon>Enterobacter cloacae complex</taxon>
    </lineage>
</organism>
<dbReference type="InterPro" id="IPR038131">
    <property type="entry name" value="PsiB-like_sf"/>
</dbReference>
<evidence type="ECO:0000313" key="1">
    <source>
        <dbReference type="EMBL" id="ARB02484.1"/>
    </source>
</evidence>
<accession>A0A217EVW7</accession>
<dbReference type="EMBL" id="KY126370">
    <property type="protein sequence ID" value="ARB02484.1"/>
    <property type="molecule type" value="Genomic_DNA"/>
</dbReference>
<dbReference type="NCBIfam" id="NF010255">
    <property type="entry name" value="PRK13701.1"/>
    <property type="match status" value="1"/>
</dbReference>
<name>A0A217EVW7_ENTCL</name>
<protein>
    <submittedName>
        <fullName evidence="1">Plasmid SOS inhibition protein PsiB</fullName>
    </submittedName>
</protein>